<reference evidence="1" key="1">
    <citation type="submission" date="2021-03" db="EMBL/GenBank/DDBJ databases">
        <authorList>
            <person name="Bekaert M."/>
        </authorList>
    </citation>
    <scope>NUCLEOTIDE SEQUENCE</scope>
</reference>
<proteinExistence type="predicted"/>
<accession>A0A8S3TPW4</accession>
<protein>
    <submittedName>
        <fullName evidence="1">XIAP</fullName>
        <ecNumber evidence="1">2.3.2.27</ecNumber>
    </submittedName>
</protein>
<dbReference type="SUPFAM" id="SSF57924">
    <property type="entry name" value="Inhibitor of apoptosis (IAP) repeat"/>
    <property type="match status" value="1"/>
</dbReference>
<dbReference type="OrthoDB" id="6146218at2759"/>
<dbReference type="PROSITE" id="PS50143">
    <property type="entry name" value="BIR_REPEAT_2"/>
    <property type="match status" value="1"/>
</dbReference>
<dbReference type="SUPFAM" id="SSF52200">
    <property type="entry name" value="Toll/Interleukin receptor TIR domain"/>
    <property type="match status" value="1"/>
</dbReference>
<dbReference type="SMART" id="SM00238">
    <property type="entry name" value="BIR"/>
    <property type="match status" value="1"/>
</dbReference>
<name>A0A8S3TPW4_MYTED</name>
<evidence type="ECO:0000313" key="2">
    <source>
        <dbReference type="Proteomes" id="UP000683360"/>
    </source>
</evidence>
<gene>
    <name evidence="1" type="ORF">MEDL_48296</name>
</gene>
<dbReference type="AlphaFoldDB" id="A0A8S3TPW4"/>
<dbReference type="EC" id="2.3.2.27" evidence="1"/>
<comment type="caution">
    <text evidence="1">The sequence shown here is derived from an EMBL/GenBank/DDBJ whole genome shotgun (WGS) entry which is preliminary data.</text>
</comment>
<dbReference type="Gene3D" id="3.40.50.10140">
    <property type="entry name" value="Toll/interleukin-1 receptor homology (TIR) domain"/>
    <property type="match status" value="1"/>
</dbReference>
<dbReference type="InterPro" id="IPR035897">
    <property type="entry name" value="Toll_tir_struct_dom_sf"/>
</dbReference>
<evidence type="ECO:0000313" key="1">
    <source>
        <dbReference type="EMBL" id="CAG2235749.1"/>
    </source>
</evidence>
<keyword evidence="1" id="KW-0012">Acyltransferase</keyword>
<dbReference type="Pfam" id="PF00653">
    <property type="entry name" value="BIR"/>
    <property type="match status" value="1"/>
</dbReference>
<dbReference type="GO" id="GO:0061630">
    <property type="term" value="F:ubiquitin protein ligase activity"/>
    <property type="evidence" value="ECO:0007669"/>
    <property type="project" value="UniProtKB-EC"/>
</dbReference>
<organism evidence="1 2">
    <name type="scientific">Mytilus edulis</name>
    <name type="common">Blue mussel</name>
    <dbReference type="NCBI Taxonomy" id="6550"/>
    <lineage>
        <taxon>Eukaryota</taxon>
        <taxon>Metazoa</taxon>
        <taxon>Spiralia</taxon>
        <taxon>Lophotrochozoa</taxon>
        <taxon>Mollusca</taxon>
        <taxon>Bivalvia</taxon>
        <taxon>Autobranchia</taxon>
        <taxon>Pteriomorphia</taxon>
        <taxon>Mytilida</taxon>
        <taxon>Mytiloidea</taxon>
        <taxon>Mytilidae</taxon>
        <taxon>Mytilinae</taxon>
        <taxon>Mytilus</taxon>
    </lineage>
</organism>
<dbReference type="EMBL" id="CAJPWZ010002328">
    <property type="protein sequence ID" value="CAG2235749.1"/>
    <property type="molecule type" value="Genomic_DNA"/>
</dbReference>
<dbReference type="Gene3D" id="1.10.1170.10">
    <property type="entry name" value="Inhibitor Of Apoptosis Protein (2mihbC-IAP-1), Chain A"/>
    <property type="match status" value="1"/>
</dbReference>
<keyword evidence="2" id="KW-1185">Reference proteome</keyword>
<dbReference type="InterPro" id="IPR001370">
    <property type="entry name" value="BIR_rpt"/>
</dbReference>
<keyword evidence="1" id="KW-0808">Transferase</keyword>
<sequence length="373" mass="43240">MAMVQSSNTISVLFLACHGTKDIDWTRNFVHSLRQDGFQNIFSTTDFQFIGVNYFEELKGIIRKVQKILVVISKTSSRNPGYIHTISCIMAQLLNEQCMCDVVPLLLDEDVDMPFLLQCYVPFLLYAEDISKLEQCLFVVSEEQAVTEYVRLIIGLSVQENQLRRLNRLALPSSTSDQIKTLAMCTMQHWGVTLNDNRITVNMKELQTVSAYHRICLNDLFRHFHSDDKIRIIRLTGVKKFSFQTLFENGQVYSDLITMYRNIFTALTKDKRYRYWYQYRRNGLAPADGAELAYKPVNDAIAVFNEGKPHSPQFKTYTSRLQSLELFPIQSQKIRELIAECGFFSLKNLDYVQCFHCGICLRTWNIASTEHSF</sequence>
<dbReference type="Proteomes" id="UP000683360">
    <property type="component" value="Unassembled WGS sequence"/>
</dbReference>